<dbReference type="InParanoid" id="A0A2K1KDY7"/>
<reference evidence="1 3" key="1">
    <citation type="journal article" date="2008" name="Science">
        <title>The Physcomitrella genome reveals evolutionary insights into the conquest of land by plants.</title>
        <authorList>
            <person name="Rensing S."/>
            <person name="Lang D."/>
            <person name="Zimmer A."/>
            <person name="Terry A."/>
            <person name="Salamov A."/>
            <person name="Shapiro H."/>
            <person name="Nishiyama T."/>
            <person name="Perroud P.-F."/>
            <person name="Lindquist E."/>
            <person name="Kamisugi Y."/>
            <person name="Tanahashi T."/>
            <person name="Sakakibara K."/>
            <person name="Fujita T."/>
            <person name="Oishi K."/>
            <person name="Shin-I T."/>
            <person name="Kuroki Y."/>
            <person name="Toyoda A."/>
            <person name="Suzuki Y."/>
            <person name="Hashimoto A."/>
            <person name="Yamaguchi K."/>
            <person name="Sugano A."/>
            <person name="Kohara Y."/>
            <person name="Fujiyama A."/>
            <person name="Anterola A."/>
            <person name="Aoki S."/>
            <person name="Ashton N."/>
            <person name="Barbazuk W.B."/>
            <person name="Barker E."/>
            <person name="Bennetzen J."/>
            <person name="Bezanilla M."/>
            <person name="Blankenship R."/>
            <person name="Cho S.H."/>
            <person name="Dutcher S."/>
            <person name="Estelle M."/>
            <person name="Fawcett J.A."/>
            <person name="Gundlach H."/>
            <person name="Hanada K."/>
            <person name="Heyl A."/>
            <person name="Hicks K.A."/>
            <person name="Hugh J."/>
            <person name="Lohr M."/>
            <person name="Mayer K."/>
            <person name="Melkozernov A."/>
            <person name="Murata T."/>
            <person name="Nelson D."/>
            <person name="Pils B."/>
            <person name="Prigge M."/>
            <person name="Reiss B."/>
            <person name="Renner T."/>
            <person name="Rombauts S."/>
            <person name="Rushton P."/>
            <person name="Sanderfoot A."/>
            <person name="Schween G."/>
            <person name="Shiu S.-H."/>
            <person name="Stueber K."/>
            <person name="Theodoulou F.L."/>
            <person name="Tu H."/>
            <person name="Van de Peer Y."/>
            <person name="Verrier P.J."/>
            <person name="Waters E."/>
            <person name="Wood A."/>
            <person name="Yang L."/>
            <person name="Cove D."/>
            <person name="Cuming A."/>
            <person name="Hasebe M."/>
            <person name="Lucas S."/>
            <person name="Mishler D.B."/>
            <person name="Reski R."/>
            <person name="Grigoriev I."/>
            <person name="Quatrano R.S."/>
            <person name="Boore J.L."/>
        </authorList>
    </citation>
    <scope>NUCLEOTIDE SEQUENCE [LARGE SCALE GENOMIC DNA]</scope>
    <source>
        <strain evidence="2 3">cv. Gransden 2004</strain>
    </source>
</reference>
<accession>A0A2K1KDY7</accession>
<dbReference type="AlphaFoldDB" id="A0A2K1KDY7"/>
<proteinExistence type="predicted"/>
<reference evidence="1 3" key="2">
    <citation type="journal article" date="2018" name="Plant J.">
        <title>The Physcomitrella patens chromosome-scale assembly reveals moss genome structure and evolution.</title>
        <authorList>
            <person name="Lang D."/>
            <person name="Ullrich K.K."/>
            <person name="Murat F."/>
            <person name="Fuchs J."/>
            <person name="Jenkins J."/>
            <person name="Haas F.B."/>
            <person name="Piednoel M."/>
            <person name="Gundlach H."/>
            <person name="Van Bel M."/>
            <person name="Meyberg R."/>
            <person name="Vives C."/>
            <person name="Morata J."/>
            <person name="Symeonidi A."/>
            <person name="Hiss M."/>
            <person name="Muchero W."/>
            <person name="Kamisugi Y."/>
            <person name="Saleh O."/>
            <person name="Blanc G."/>
            <person name="Decker E.L."/>
            <person name="van Gessel N."/>
            <person name="Grimwood J."/>
            <person name="Hayes R.D."/>
            <person name="Graham S.W."/>
            <person name="Gunter L.E."/>
            <person name="McDaniel S.F."/>
            <person name="Hoernstein S.N.W."/>
            <person name="Larsson A."/>
            <person name="Li F.W."/>
            <person name="Perroud P.F."/>
            <person name="Phillips J."/>
            <person name="Ranjan P."/>
            <person name="Rokshar D.S."/>
            <person name="Rothfels C.J."/>
            <person name="Schneider L."/>
            <person name="Shu S."/>
            <person name="Stevenson D.W."/>
            <person name="Thummler F."/>
            <person name="Tillich M."/>
            <person name="Villarreal Aguilar J.C."/>
            <person name="Widiez T."/>
            <person name="Wong G.K."/>
            <person name="Wymore A."/>
            <person name="Zhang Y."/>
            <person name="Zimmer A.D."/>
            <person name="Quatrano R.S."/>
            <person name="Mayer K.F.X."/>
            <person name="Goodstein D."/>
            <person name="Casacuberta J.M."/>
            <person name="Vandepoele K."/>
            <person name="Reski R."/>
            <person name="Cuming A.C."/>
            <person name="Tuskan G.A."/>
            <person name="Maumus F."/>
            <person name="Salse J."/>
            <person name="Schmutz J."/>
            <person name="Rensing S.A."/>
        </authorList>
    </citation>
    <scope>NUCLEOTIDE SEQUENCE [LARGE SCALE GENOMIC DNA]</scope>
    <source>
        <strain evidence="2 3">cv. Gransden 2004</strain>
    </source>
</reference>
<dbReference type="EMBL" id="ABEU02000006">
    <property type="protein sequence ID" value="PNR51993.1"/>
    <property type="molecule type" value="Genomic_DNA"/>
</dbReference>
<evidence type="ECO:0000313" key="3">
    <source>
        <dbReference type="Proteomes" id="UP000006727"/>
    </source>
</evidence>
<organism evidence="1">
    <name type="scientific">Physcomitrium patens</name>
    <name type="common">Spreading-leaved earth moss</name>
    <name type="synonym">Physcomitrella patens</name>
    <dbReference type="NCBI Taxonomy" id="3218"/>
    <lineage>
        <taxon>Eukaryota</taxon>
        <taxon>Viridiplantae</taxon>
        <taxon>Streptophyta</taxon>
        <taxon>Embryophyta</taxon>
        <taxon>Bryophyta</taxon>
        <taxon>Bryophytina</taxon>
        <taxon>Bryopsida</taxon>
        <taxon>Funariidae</taxon>
        <taxon>Funariales</taxon>
        <taxon>Funariaceae</taxon>
        <taxon>Physcomitrium</taxon>
    </lineage>
</organism>
<evidence type="ECO:0000313" key="1">
    <source>
        <dbReference type="EMBL" id="PNR51993.1"/>
    </source>
</evidence>
<protein>
    <submittedName>
        <fullName evidence="1 2">Uncharacterized protein</fullName>
    </submittedName>
</protein>
<gene>
    <name evidence="1" type="ORF">PHYPA_008367</name>
</gene>
<sequence length="66" mass="7493">MITCSKRAATFIIFKLKRVAWCGPGLQRSTGCSDHDVFTLSICEFSLICGFVFDIQRCVLIWTRAM</sequence>
<evidence type="ECO:0000313" key="2">
    <source>
        <dbReference type="EnsemblPlants" id="PAC:32976990.CDS.1"/>
    </source>
</evidence>
<reference evidence="2" key="3">
    <citation type="submission" date="2020-12" db="UniProtKB">
        <authorList>
            <consortium name="EnsemblPlants"/>
        </authorList>
    </citation>
    <scope>IDENTIFICATION</scope>
</reference>
<dbReference type="Gramene" id="Pp3c6_1469V3.1">
    <property type="protein sequence ID" value="PAC:32976990.CDS.1"/>
    <property type="gene ID" value="Pp3c6_1469"/>
</dbReference>
<dbReference type="Proteomes" id="UP000006727">
    <property type="component" value="Chromosome 6"/>
</dbReference>
<name>A0A2K1KDY7_PHYPA</name>
<dbReference type="EnsemblPlants" id="Pp3c6_1469V3.1">
    <property type="protein sequence ID" value="PAC:32976990.CDS.1"/>
    <property type="gene ID" value="Pp3c6_1469"/>
</dbReference>
<keyword evidence="3" id="KW-1185">Reference proteome</keyword>